<evidence type="ECO:0000313" key="6">
    <source>
        <dbReference type="Proteomes" id="UP000694925"/>
    </source>
</evidence>
<dbReference type="FunFam" id="3.90.1030.10:FF:000009">
    <property type="entry name" value="39S ribosomal protein L17, mitochondrial"/>
    <property type="match status" value="1"/>
</dbReference>
<name>A0AAJ7IYD6_9HYME</name>
<evidence type="ECO:0000256" key="5">
    <source>
        <dbReference type="ARBA" id="ARBA00035413"/>
    </source>
</evidence>
<dbReference type="Pfam" id="PF01196">
    <property type="entry name" value="Ribosomal_L17"/>
    <property type="match status" value="1"/>
</dbReference>
<protein>
    <recommendedName>
        <fullName evidence="4">Large ribosomal subunit protein bL17m</fullName>
    </recommendedName>
    <alternativeName>
        <fullName evidence="5">39S ribosomal protein L17, mitochondrial</fullName>
    </alternativeName>
</protein>
<keyword evidence="6" id="KW-1185">Reference proteome</keyword>
<dbReference type="GO" id="GO:0003735">
    <property type="term" value="F:structural constituent of ribosome"/>
    <property type="evidence" value="ECO:0007669"/>
    <property type="project" value="InterPro"/>
</dbReference>
<evidence type="ECO:0000256" key="2">
    <source>
        <dbReference type="ARBA" id="ARBA00022980"/>
    </source>
</evidence>
<dbReference type="Gene3D" id="3.90.1030.10">
    <property type="entry name" value="Ribosomal protein L17"/>
    <property type="match status" value="1"/>
</dbReference>
<dbReference type="Proteomes" id="UP000694925">
    <property type="component" value="Unplaced"/>
</dbReference>
<dbReference type="InterPro" id="IPR000456">
    <property type="entry name" value="Ribosomal_bL17"/>
</dbReference>
<dbReference type="GO" id="GO:0006412">
    <property type="term" value="P:translation"/>
    <property type="evidence" value="ECO:0007669"/>
    <property type="project" value="InterPro"/>
</dbReference>
<dbReference type="CTD" id="63875"/>
<reference evidence="7" key="1">
    <citation type="submission" date="2025-08" db="UniProtKB">
        <authorList>
            <consortium name="RefSeq"/>
        </authorList>
    </citation>
    <scope>IDENTIFICATION</scope>
    <source>
        <tissue evidence="7">Whole body</tissue>
    </source>
</reference>
<dbReference type="InterPro" id="IPR036373">
    <property type="entry name" value="Ribosomal_bL17_sf"/>
</dbReference>
<accession>A0AAJ7IYD6</accession>
<comment type="similarity">
    <text evidence="1">Belongs to the bacterial ribosomal protein bL17 family.</text>
</comment>
<dbReference type="PANTHER" id="PTHR14413">
    <property type="entry name" value="RIBOSOMAL PROTEIN L17"/>
    <property type="match status" value="1"/>
</dbReference>
<evidence type="ECO:0000313" key="7">
    <source>
        <dbReference type="RefSeq" id="XP_017879573.1"/>
    </source>
</evidence>
<evidence type="ECO:0000256" key="1">
    <source>
        <dbReference type="ARBA" id="ARBA00008777"/>
    </source>
</evidence>
<dbReference type="PANTHER" id="PTHR14413:SF16">
    <property type="entry name" value="LARGE RIBOSOMAL SUBUNIT PROTEIN BL17M"/>
    <property type="match status" value="1"/>
</dbReference>
<organism evidence="6 7">
    <name type="scientific">Ceratina calcarata</name>
    <dbReference type="NCBI Taxonomy" id="156304"/>
    <lineage>
        <taxon>Eukaryota</taxon>
        <taxon>Metazoa</taxon>
        <taxon>Ecdysozoa</taxon>
        <taxon>Arthropoda</taxon>
        <taxon>Hexapoda</taxon>
        <taxon>Insecta</taxon>
        <taxon>Pterygota</taxon>
        <taxon>Neoptera</taxon>
        <taxon>Endopterygota</taxon>
        <taxon>Hymenoptera</taxon>
        <taxon>Apocrita</taxon>
        <taxon>Aculeata</taxon>
        <taxon>Apoidea</taxon>
        <taxon>Anthophila</taxon>
        <taxon>Apidae</taxon>
        <taxon>Ceratina</taxon>
        <taxon>Zadontomerus</taxon>
    </lineage>
</organism>
<sequence length="180" mass="21461">MNQANVEHLVSRLRYGFRPEARKLKNFDGPEGRIRKIQKTLTAVLKYERIELNYARADETRGYVERLISEALRYGPEHKETMELASFWIKEKQLVHKLFKVLVPRYKDYTTSYTKLHNAPMIYPGYAYKRAVLELKGNVYPSIEQVNPHQHDLIHNMLLDAARKEYRMEKYKEIAENIKF</sequence>
<keyword evidence="3" id="KW-0687">Ribonucleoprotein</keyword>
<keyword evidence="2 7" id="KW-0689">Ribosomal protein</keyword>
<dbReference type="AlphaFoldDB" id="A0AAJ7IYD6"/>
<gene>
    <name evidence="7" type="primary">LOC108624650</name>
</gene>
<dbReference type="GO" id="GO:0005762">
    <property type="term" value="C:mitochondrial large ribosomal subunit"/>
    <property type="evidence" value="ECO:0007669"/>
    <property type="project" value="TreeGrafter"/>
</dbReference>
<proteinExistence type="inferred from homology"/>
<evidence type="ECO:0000256" key="3">
    <source>
        <dbReference type="ARBA" id="ARBA00023274"/>
    </source>
</evidence>
<dbReference type="GeneID" id="108624650"/>
<dbReference type="SUPFAM" id="SSF64263">
    <property type="entry name" value="Prokaryotic ribosomal protein L17"/>
    <property type="match status" value="1"/>
</dbReference>
<dbReference type="RefSeq" id="XP_017879573.1">
    <property type="nucleotide sequence ID" value="XM_018024084.2"/>
</dbReference>
<dbReference type="KEGG" id="ccal:108624650"/>
<evidence type="ECO:0000256" key="4">
    <source>
        <dbReference type="ARBA" id="ARBA00035290"/>
    </source>
</evidence>